<name>A0AAE1S5M5_9SOLA</name>
<dbReference type="InterPro" id="IPR011009">
    <property type="entry name" value="Kinase-like_dom_sf"/>
</dbReference>
<evidence type="ECO:0000313" key="9">
    <source>
        <dbReference type="Proteomes" id="UP001291623"/>
    </source>
</evidence>
<evidence type="ECO:0000256" key="5">
    <source>
        <dbReference type="ARBA" id="ARBA00022989"/>
    </source>
</evidence>
<dbReference type="AlphaFoldDB" id="A0AAE1S5M5"/>
<protein>
    <submittedName>
        <fullName evidence="8">Uncharacterized protein</fullName>
    </submittedName>
</protein>
<dbReference type="GO" id="GO:0005886">
    <property type="term" value="C:plasma membrane"/>
    <property type="evidence" value="ECO:0007669"/>
    <property type="project" value="UniProtKB-SubCell"/>
</dbReference>
<keyword evidence="5" id="KW-1133">Transmembrane helix</keyword>
<dbReference type="EMBL" id="JAVYJV010000009">
    <property type="protein sequence ID" value="KAK4363212.1"/>
    <property type="molecule type" value="Genomic_DNA"/>
</dbReference>
<dbReference type="Gene3D" id="3.30.200.20">
    <property type="entry name" value="Phosphorylase Kinase, domain 1"/>
    <property type="match status" value="1"/>
</dbReference>
<dbReference type="PANTHER" id="PTHR46204">
    <property type="entry name" value="CHITIN ELICITOR RECEPTOR KINASE 1-RELATED"/>
    <property type="match status" value="1"/>
</dbReference>
<comment type="subcellular location">
    <subcellularLocation>
        <location evidence="1">Cell membrane</location>
        <topology evidence="1">Single-pass membrane protein</topology>
    </subcellularLocation>
</comment>
<keyword evidence="3" id="KW-0812">Transmembrane</keyword>
<evidence type="ECO:0000256" key="3">
    <source>
        <dbReference type="ARBA" id="ARBA00022692"/>
    </source>
</evidence>
<keyword evidence="7" id="KW-1015">Disulfide bond</keyword>
<evidence type="ECO:0000256" key="2">
    <source>
        <dbReference type="ARBA" id="ARBA00022475"/>
    </source>
</evidence>
<dbReference type="GO" id="GO:0045087">
    <property type="term" value="P:innate immune response"/>
    <property type="evidence" value="ECO:0007669"/>
    <property type="project" value="InterPro"/>
</dbReference>
<proteinExistence type="predicted"/>
<evidence type="ECO:0000256" key="6">
    <source>
        <dbReference type="ARBA" id="ARBA00023136"/>
    </source>
</evidence>
<dbReference type="Proteomes" id="UP001291623">
    <property type="component" value="Unassembled WGS sequence"/>
</dbReference>
<evidence type="ECO:0000313" key="8">
    <source>
        <dbReference type="EMBL" id="KAK4363212.1"/>
    </source>
</evidence>
<comment type="caution">
    <text evidence="8">The sequence shown here is derived from an EMBL/GenBank/DDBJ whole genome shotgun (WGS) entry which is preliminary data.</text>
</comment>
<reference evidence="8" key="1">
    <citation type="submission" date="2023-12" db="EMBL/GenBank/DDBJ databases">
        <title>Genome assembly of Anisodus tanguticus.</title>
        <authorList>
            <person name="Wang Y.-J."/>
        </authorList>
    </citation>
    <scope>NUCLEOTIDE SEQUENCE</scope>
    <source>
        <strain evidence="8">KB-2021</strain>
        <tissue evidence="8">Leaf</tissue>
    </source>
</reference>
<evidence type="ECO:0000256" key="7">
    <source>
        <dbReference type="ARBA" id="ARBA00023157"/>
    </source>
</evidence>
<dbReference type="InterPro" id="IPR044812">
    <property type="entry name" value="CERK1/LYK3-like"/>
</dbReference>
<gene>
    <name evidence="8" type="ORF">RND71_018453</name>
</gene>
<organism evidence="8 9">
    <name type="scientific">Anisodus tanguticus</name>
    <dbReference type="NCBI Taxonomy" id="243964"/>
    <lineage>
        <taxon>Eukaryota</taxon>
        <taxon>Viridiplantae</taxon>
        <taxon>Streptophyta</taxon>
        <taxon>Embryophyta</taxon>
        <taxon>Tracheophyta</taxon>
        <taxon>Spermatophyta</taxon>
        <taxon>Magnoliopsida</taxon>
        <taxon>eudicotyledons</taxon>
        <taxon>Gunneridae</taxon>
        <taxon>Pentapetalae</taxon>
        <taxon>asterids</taxon>
        <taxon>lamiids</taxon>
        <taxon>Solanales</taxon>
        <taxon>Solanaceae</taxon>
        <taxon>Solanoideae</taxon>
        <taxon>Hyoscyameae</taxon>
        <taxon>Anisodus</taxon>
    </lineage>
</organism>
<keyword evidence="4" id="KW-0732">Signal</keyword>
<keyword evidence="6" id="KW-0472">Membrane</keyword>
<keyword evidence="9" id="KW-1185">Reference proteome</keyword>
<dbReference type="SUPFAM" id="SSF56112">
    <property type="entry name" value="Protein kinase-like (PK-like)"/>
    <property type="match status" value="1"/>
</dbReference>
<accession>A0AAE1S5M5</accession>
<keyword evidence="2" id="KW-1003">Cell membrane</keyword>
<dbReference type="PANTHER" id="PTHR46204:SF2">
    <property type="entry name" value="CHITIN ELICITOR RECEPTOR KINASE 1"/>
    <property type="match status" value="1"/>
</dbReference>
<evidence type="ECO:0000256" key="4">
    <source>
        <dbReference type="ARBA" id="ARBA00022729"/>
    </source>
</evidence>
<evidence type="ECO:0000256" key="1">
    <source>
        <dbReference type="ARBA" id="ARBA00004162"/>
    </source>
</evidence>
<sequence>MRIDELWRLISVLQIHSKHGPEGSTTVKAADFGLLADGNSLGLSGITVDKSVEITYEELAAATNDFIIANKIGQGGFGAVYYAELIGGV</sequence>
<dbReference type="GO" id="GO:0019199">
    <property type="term" value="F:transmembrane receptor protein kinase activity"/>
    <property type="evidence" value="ECO:0007669"/>
    <property type="project" value="InterPro"/>
</dbReference>